<evidence type="ECO:0000313" key="4">
    <source>
        <dbReference type="Proteomes" id="UP000637383"/>
    </source>
</evidence>
<evidence type="ECO:0000256" key="1">
    <source>
        <dbReference type="SAM" id="Phobius"/>
    </source>
</evidence>
<protein>
    <submittedName>
        <fullName evidence="3">DUF1449 family protein</fullName>
    </submittedName>
</protein>
<comment type="caution">
    <text evidence="3">The sequence shown here is derived from an EMBL/GenBank/DDBJ whole genome shotgun (WGS) entry which is preliminary data.</text>
</comment>
<dbReference type="Proteomes" id="UP000637383">
    <property type="component" value="Unassembled WGS sequence"/>
</dbReference>
<sequence>MLFSPNNLPYWIFLGMGVLLFFFMIISGGGGQDFDIDADVDVDVDADVEAQSNNELGFGQFLGWAGIGKAPLILLLATDLSLWGVLGWMLNVWFGGVSNSNLGGLIGSIILFVSLIISLLLGGLIARPIGKIFAEFGEDVSSDRLIGCVGIVISAYIPTENQGRIGQVDVLDAKRNLLTISAVLPDWGTVAPQRGEKVLIIEHKAQIYVVIAKDSPDEEHWLNNSSRKD</sequence>
<name>A0ABR8KBH7_9NOSO</name>
<feature type="transmembrane region" description="Helical" evidence="1">
    <location>
        <begin position="72"/>
        <end position="90"/>
    </location>
</feature>
<evidence type="ECO:0000259" key="2">
    <source>
        <dbReference type="Pfam" id="PF21001"/>
    </source>
</evidence>
<keyword evidence="4" id="KW-1185">Reference proteome</keyword>
<dbReference type="EMBL" id="JACJTU010000019">
    <property type="protein sequence ID" value="MBD2736248.1"/>
    <property type="molecule type" value="Genomic_DNA"/>
</dbReference>
<organism evidence="3 4">
    <name type="scientific">Nostoc paludosum FACHB-159</name>
    <dbReference type="NCBI Taxonomy" id="2692908"/>
    <lineage>
        <taxon>Bacteria</taxon>
        <taxon>Bacillati</taxon>
        <taxon>Cyanobacteriota</taxon>
        <taxon>Cyanophyceae</taxon>
        <taxon>Nostocales</taxon>
        <taxon>Nostocaceae</taxon>
        <taxon>Nostoc</taxon>
    </lineage>
</organism>
<feature type="transmembrane region" description="Helical" evidence="1">
    <location>
        <begin position="102"/>
        <end position="126"/>
    </location>
</feature>
<keyword evidence="1" id="KW-1133">Transmembrane helix</keyword>
<dbReference type="InterPro" id="IPR048376">
    <property type="entry name" value="YqiJ_N"/>
</dbReference>
<dbReference type="Pfam" id="PF21001">
    <property type="entry name" value="YqiJ_N"/>
    <property type="match status" value="1"/>
</dbReference>
<proteinExistence type="predicted"/>
<feature type="transmembrane region" description="Helical" evidence="1">
    <location>
        <begin position="12"/>
        <end position="30"/>
    </location>
</feature>
<reference evidence="3 4" key="1">
    <citation type="journal article" date="2020" name="ISME J.">
        <title>Comparative genomics reveals insights into cyanobacterial evolution and habitat adaptation.</title>
        <authorList>
            <person name="Chen M.Y."/>
            <person name="Teng W.K."/>
            <person name="Zhao L."/>
            <person name="Hu C.X."/>
            <person name="Zhou Y.K."/>
            <person name="Han B.P."/>
            <person name="Song L.R."/>
            <person name="Shu W.S."/>
        </authorList>
    </citation>
    <scope>NUCLEOTIDE SEQUENCE [LARGE SCALE GENOMIC DNA]</scope>
    <source>
        <strain evidence="3 4">FACHB-159</strain>
    </source>
</reference>
<accession>A0ABR8KBH7</accession>
<gene>
    <name evidence="3" type="ORF">H6H03_20510</name>
</gene>
<evidence type="ECO:0000313" key="3">
    <source>
        <dbReference type="EMBL" id="MBD2736248.1"/>
    </source>
</evidence>
<dbReference type="RefSeq" id="WP_190956889.1">
    <property type="nucleotide sequence ID" value="NZ_JACJTU010000019.1"/>
</dbReference>
<feature type="domain" description="Inner membrane protein YqiJ N-terminal" evidence="2">
    <location>
        <begin position="17"/>
        <end position="113"/>
    </location>
</feature>
<keyword evidence="1" id="KW-0472">Membrane</keyword>
<keyword evidence="1" id="KW-0812">Transmembrane</keyword>